<protein>
    <submittedName>
        <fullName evidence="1">Uncharacterized protein</fullName>
    </submittedName>
</protein>
<dbReference type="AlphaFoldDB" id="A0A8T4INL8"/>
<name>A0A8T4INL8_9ACTN</name>
<proteinExistence type="predicted"/>
<sequence>MAAMKKDERDTEGRGEAEDVMYQLAAALGRLGITLPSLRLDPLSYAGGRAPLVELSRCNLDTARKLTEVLNAVPPSQT</sequence>
<organism evidence="1 2">
    <name type="scientific">Streptomyces daliensis</name>
    <dbReference type="NCBI Taxonomy" id="299421"/>
    <lineage>
        <taxon>Bacteria</taxon>
        <taxon>Bacillati</taxon>
        <taxon>Actinomycetota</taxon>
        <taxon>Actinomycetes</taxon>
        <taxon>Kitasatosporales</taxon>
        <taxon>Streptomycetaceae</taxon>
        <taxon>Streptomyces</taxon>
    </lineage>
</organism>
<dbReference type="Proteomes" id="UP000675554">
    <property type="component" value="Unassembled WGS sequence"/>
</dbReference>
<gene>
    <name evidence="1" type="ORF">KDA82_10590</name>
</gene>
<keyword evidence="2" id="KW-1185">Reference proteome</keyword>
<accession>A0A8T4INL8</accession>
<comment type="caution">
    <text evidence="1">The sequence shown here is derived from an EMBL/GenBank/DDBJ whole genome shotgun (WGS) entry which is preliminary data.</text>
</comment>
<evidence type="ECO:0000313" key="2">
    <source>
        <dbReference type="Proteomes" id="UP000675554"/>
    </source>
</evidence>
<dbReference type="EMBL" id="JAGSMN010000208">
    <property type="protein sequence ID" value="MBR7673458.1"/>
    <property type="molecule type" value="Genomic_DNA"/>
</dbReference>
<reference evidence="1" key="1">
    <citation type="submission" date="2021-04" db="EMBL/GenBank/DDBJ databases">
        <title>Sequencing of actinobacteria type strains.</title>
        <authorList>
            <person name="Nguyen G.-S."/>
            <person name="Wentzel A."/>
        </authorList>
    </citation>
    <scope>NUCLEOTIDE SEQUENCE</scope>
    <source>
        <strain evidence="1">DSM 42095</strain>
    </source>
</reference>
<evidence type="ECO:0000313" key="1">
    <source>
        <dbReference type="EMBL" id="MBR7673458.1"/>
    </source>
</evidence>